<dbReference type="Proteomes" id="UP000178449">
    <property type="component" value="Unassembled WGS sequence"/>
</dbReference>
<dbReference type="PANTHER" id="PTHR37477:SF1">
    <property type="entry name" value="COBALT-PRECORRIN-5A HYDROLASE"/>
    <property type="match status" value="1"/>
</dbReference>
<dbReference type="STRING" id="1817772.A2527_01545"/>
<dbReference type="Pfam" id="PF11761">
    <property type="entry name" value="CbiG_mid"/>
    <property type="match status" value="1"/>
</dbReference>
<gene>
    <name evidence="3" type="ORF">A2527_01545</name>
</gene>
<dbReference type="InterPro" id="IPR021745">
    <property type="entry name" value="CbiG_mid"/>
</dbReference>
<dbReference type="InterPro" id="IPR038029">
    <property type="entry name" value="GbiG_N_sf"/>
</dbReference>
<feature type="domain" description="Cobalamin biosynthesis central region" evidence="2">
    <location>
        <begin position="144"/>
        <end position="238"/>
    </location>
</feature>
<name>A0A1F6G8V6_9PROT</name>
<reference evidence="3 4" key="1">
    <citation type="journal article" date="2016" name="Nat. Commun.">
        <title>Thousands of microbial genomes shed light on interconnected biogeochemical processes in an aquifer system.</title>
        <authorList>
            <person name="Anantharaman K."/>
            <person name="Brown C.T."/>
            <person name="Hug L.A."/>
            <person name="Sharon I."/>
            <person name="Castelle C.J."/>
            <person name="Probst A.J."/>
            <person name="Thomas B.C."/>
            <person name="Singh A."/>
            <person name="Wilkins M.J."/>
            <person name="Karaoz U."/>
            <person name="Brodie E.L."/>
            <person name="Williams K.H."/>
            <person name="Hubbard S.S."/>
            <person name="Banfield J.F."/>
        </authorList>
    </citation>
    <scope>NUCLEOTIDE SEQUENCE [LARGE SCALE GENOMIC DNA]</scope>
</reference>
<sequence length="242" mass="26130">MITPKVAAVAITKKGAQILAQLGPLLPEADLIVAERFLEYLLGVPNRVSTYQGPVGAQMGPLFKTYDQLIFCVSLGAVVRLAAPHLKTKETDPGVLVIDDACQFVVAVLSGHLGGANAFTIKVAKLLGAQPVITTASDAGGTLAVDILGREQGFKVEADKKTLIRLAAQVVNEEPVALVQESGTRDWWKGPIPENIKSFDWLEDADPNRFSGVLCITNRALPLDLSKKWQDRLVLYRPPEPL</sequence>
<feature type="domain" description="Cobalamin synthesis G N-terminal" evidence="1">
    <location>
        <begin position="61"/>
        <end position="138"/>
    </location>
</feature>
<evidence type="ECO:0000313" key="3">
    <source>
        <dbReference type="EMBL" id="OGG94528.1"/>
    </source>
</evidence>
<dbReference type="EMBL" id="MFNE01000038">
    <property type="protein sequence ID" value="OGG94528.1"/>
    <property type="molecule type" value="Genomic_DNA"/>
</dbReference>
<evidence type="ECO:0000259" key="2">
    <source>
        <dbReference type="Pfam" id="PF11761"/>
    </source>
</evidence>
<dbReference type="AlphaFoldDB" id="A0A1F6G8V6"/>
<dbReference type="Gene3D" id="3.40.50.11220">
    <property type="match status" value="1"/>
</dbReference>
<organism evidence="3 4">
    <name type="scientific">Candidatus Lambdaproteobacteria bacterium RIFOXYD2_FULL_50_16</name>
    <dbReference type="NCBI Taxonomy" id="1817772"/>
    <lineage>
        <taxon>Bacteria</taxon>
        <taxon>Pseudomonadati</taxon>
        <taxon>Pseudomonadota</taxon>
        <taxon>Candidatus Lambdaproteobacteria</taxon>
    </lineage>
</organism>
<dbReference type="InterPro" id="IPR021744">
    <property type="entry name" value="CbiG_N"/>
</dbReference>
<evidence type="ECO:0000259" key="1">
    <source>
        <dbReference type="Pfam" id="PF11760"/>
    </source>
</evidence>
<dbReference type="InterPro" id="IPR052553">
    <property type="entry name" value="CbiG_hydrolase"/>
</dbReference>
<dbReference type="PANTHER" id="PTHR37477">
    <property type="entry name" value="COBALT-PRECORRIN-5A HYDROLASE"/>
    <property type="match status" value="1"/>
</dbReference>
<dbReference type="Pfam" id="PF11760">
    <property type="entry name" value="CbiG_N"/>
    <property type="match status" value="1"/>
</dbReference>
<proteinExistence type="predicted"/>
<accession>A0A1F6G8V6</accession>
<evidence type="ECO:0000313" key="4">
    <source>
        <dbReference type="Proteomes" id="UP000178449"/>
    </source>
</evidence>
<comment type="caution">
    <text evidence="3">The sequence shown here is derived from an EMBL/GenBank/DDBJ whole genome shotgun (WGS) entry which is preliminary data.</text>
</comment>
<dbReference type="SUPFAM" id="SSF159672">
    <property type="entry name" value="CbiG N-terminal domain-like"/>
    <property type="match status" value="1"/>
</dbReference>
<protein>
    <submittedName>
        <fullName evidence="3">Cobalamin biosynthesis protein CbiG</fullName>
    </submittedName>
</protein>